<dbReference type="GO" id="GO:0043190">
    <property type="term" value="C:ATP-binding cassette (ABC) transporter complex"/>
    <property type="evidence" value="ECO:0007669"/>
    <property type="project" value="TreeGrafter"/>
</dbReference>
<comment type="similarity">
    <text evidence="2">Belongs to the ABC transporter superfamily. ABCG family. Eye pigment precursor importer (TC 3.A.1.204) subfamily.</text>
</comment>
<dbReference type="GO" id="GO:0016887">
    <property type="term" value="F:ATP hydrolysis activity"/>
    <property type="evidence" value="ECO:0007669"/>
    <property type="project" value="InterPro"/>
</dbReference>
<name>A0AA36D6E0_9BILA</name>
<dbReference type="Proteomes" id="UP001177023">
    <property type="component" value="Unassembled WGS sequence"/>
</dbReference>
<dbReference type="PANTHER" id="PTHR48041:SF113">
    <property type="entry name" value="ATP-BINDING CASSETTE SUB-FAMILY G MEMBER 5"/>
    <property type="match status" value="1"/>
</dbReference>
<dbReference type="InterPro" id="IPR003439">
    <property type="entry name" value="ABC_transporter-like_ATP-bd"/>
</dbReference>
<evidence type="ECO:0000259" key="7">
    <source>
        <dbReference type="PROSITE" id="PS50893"/>
    </source>
</evidence>
<comment type="subcellular location">
    <subcellularLocation>
        <location evidence="1">Membrane</location>
        <topology evidence="1">Multi-pass membrane protein</topology>
    </subcellularLocation>
</comment>
<keyword evidence="6" id="KW-0472">Membrane</keyword>
<evidence type="ECO:0000313" key="8">
    <source>
        <dbReference type="EMBL" id="CAJ0581616.1"/>
    </source>
</evidence>
<feature type="non-terminal residue" evidence="8">
    <location>
        <position position="327"/>
    </location>
</feature>
<dbReference type="SUPFAM" id="SSF52540">
    <property type="entry name" value="P-loop containing nucleoside triphosphate hydrolases"/>
    <property type="match status" value="1"/>
</dbReference>
<evidence type="ECO:0000256" key="3">
    <source>
        <dbReference type="ARBA" id="ARBA00022448"/>
    </source>
</evidence>
<reference evidence="8" key="1">
    <citation type="submission" date="2023-06" db="EMBL/GenBank/DDBJ databases">
        <authorList>
            <person name="Delattre M."/>
        </authorList>
    </citation>
    <scope>NUCLEOTIDE SEQUENCE</scope>
    <source>
        <strain evidence="8">AF72</strain>
    </source>
</reference>
<dbReference type="PROSITE" id="PS50893">
    <property type="entry name" value="ABC_TRANSPORTER_2"/>
    <property type="match status" value="1"/>
</dbReference>
<dbReference type="Gene3D" id="3.40.50.300">
    <property type="entry name" value="P-loop containing nucleotide triphosphate hydrolases"/>
    <property type="match status" value="1"/>
</dbReference>
<keyword evidence="4" id="KW-0812">Transmembrane</keyword>
<evidence type="ECO:0000256" key="2">
    <source>
        <dbReference type="ARBA" id="ARBA00005814"/>
    </source>
</evidence>
<comment type="caution">
    <text evidence="8">The sequence shown here is derived from an EMBL/GenBank/DDBJ whole genome shotgun (WGS) entry which is preliminary data.</text>
</comment>
<accession>A0AA36D6E0</accession>
<keyword evidence="5" id="KW-1133">Transmembrane helix</keyword>
<dbReference type="InterPro" id="IPR050352">
    <property type="entry name" value="ABCG_transporters"/>
</dbReference>
<proteinExistence type="inferred from homology"/>
<evidence type="ECO:0000256" key="4">
    <source>
        <dbReference type="ARBA" id="ARBA00022692"/>
    </source>
</evidence>
<dbReference type="GO" id="GO:0042626">
    <property type="term" value="F:ATPase-coupled transmembrane transporter activity"/>
    <property type="evidence" value="ECO:0007669"/>
    <property type="project" value="TreeGrafter"/>
</dbReference>
<organism evidence="8 9">
    <name type="scientific">Mesorhabditis spiculigera</name>
    <dbReference type="NCBI Taxonomy" id="96644"/>
    <lineage>
        <taxon>Eukaryota</taxon>
        <taxon>Metazoa</taxon>
        <taxon>Ecdysozoa</taxon>
        <taxon>Nematoda</taxon>
        <taxon>Chromadorea</taxon>
        <taxon>Rhabditida</taxon>
        <taxon>Rhabditina</taxon>
        <taxon>Rhabditomorpha</taxon>
        <taxon>Rhabditoidea</taxon>
        <taxon>Rhabditidae</taxon>
        <taxon>Mesorhabditinae</taxon>
        <taxon>Mesorhabditis</taxon>
    </lineage>
</organism>
<dbReference type="EMBL" id="CATQJA010002663">
    <property type="protein sequence ID" value="CAJ0581616.1"/>
    <property type="molecule type" value="Genomic_DNA"/>
</dbReference>
<dbReference type="InterPro" id="IPR027417">
    <property type="entry name" value="P-loop_NTPase"/>
</dbReference>
<dbReference type="Pfam" id="PF00005">
    <property type="entry name" value="ABC_tran"/>
    <property type="match status" value="1"/>
</dbReference>
<dbReference type="AlphaFoldDB" id="A0AA36D6E0"/>
<sequence length="327" mass="36640">MFREHLGTFENHQLECRGLSFVSTVHSGSCFSRLYKPPVVAQFLRDITLDVGAGEIHGICGNHGSGKSVLLNALASRGRGGTGGTVLLDKQLLTAARFRKSCSFVDATTRLLPFLTVRQTLYYQLKLTLSGRLTSSQIEDRLLTLLQDWELLGYGHEQIGALSESARRRVLMALGTAKDPVLLIADDPIRDLEPLSAYQLMLCLQTFIKRHRRLAIVSMRTPRSDISQLLDKITILFFGEMVYSGPTNKLPLYLHHLGFVCPPNENPAAYLVTLSTINKENAVLYAETQEQAGRLVEAFRSIPYEDYYQQKRQKDCTPEFLCLSPTS</sequence>
<feature type="domain" description="ABC transporter" evidence="7">
    <location>
        <begin position="25"/>
        <end position="263"/>
    </location>
</feature>
<evidence type="ECO:0000256" key="1">
    <source>
        <dbReference type="ARBA" id="ARBA00004141"/>
    </source>
</evidence>
<evidence type="ECO:0000313" key="9">
    <source>
        <dbReference type="Proteomes" id="UP001177023"/>
    </source>
</evidence>
<evidence type="ECO:0000256" key="5">
    <source>
        <dbReference type="ARBA" id="ARBA00022989"/>
    </source>
</evidence>
<protein>
    <recommendedName>
        <fullName evidence="7">ABC transporter domain-containing protein</fullName>
    </recommendedName>
</protein>
<keyword evidence="9" id="KW-1185">Reference proteome</keyword>
<dbReference type="PANTHER" id="PTHR48041">
    <property type="entry name" value="ABC TRANSPORTER G FAMILY MEMBER 28"/>
    <property type="match status" value="1"/>
</dbReference>
<keyword evidence="3" id="KW-0813">Transport</keyword>
<evidence type="ECO:0000256" key="6">
    <source>
        <dbReference type="ARBA" id="ARBA00023136"/>
    </source>
</evidence>
<dbReference type="GO" id="GO:0005524">
    <property type="term" value="F:ATP binding"/>
    <property type="evidence" value="ECO:0007669"/>
    <property type="project" value="InterPro"/>
</dbReference>
<gene>
    <name evidence="8" type="ORF">MSPICULIGERA_LOCUS19773</name>
</gene>